<accession>A0A6M3J1A4</accession>
<dbReference type="AlphaFoldDB" id="A0A6M3J1A4"/>
<proteinExistence type="predicted"/>
<sequence length="163" mass="18529">MTQLDDKIQQQEIETMVTGKPPKYVTLKGETIEILEVGVQQVARLENLVSIAMPLIRDALGPTFLFLGEDSATKLTNSQGILIQTALMNERFTVPFIAWIEFCLNKPNLIADKRITPKGQLVLFQNIVEYNELEKFVPFLDTAMIVIRTTQQKPKENPRTPKK</sequence>
<gene>
    <name evidence="1" type="ORF">MM415B00605_0042</name>
</gene>
<name>A0A6M3J1A4_9ZZZZ</name>
<reference evidence="1" key="1">
    <citation type="submission" date="2020-03" db="EMBL/GenBank/DDBJ databases">
        <title>The deep terrestrial virosphere.</title>
        <authorList>
            <person name="Holmfeldt K."/>
            <person name="Nilsson E."/>
            <person name="Simone D."/>
            <person name="Lopez-Fernandez M."/>
            <person name="Wu X."/>
            <person name="de Brujin I."/>
            <person name="Lundin D."/>
            <person name="Andersson A."/>
            <person name="Bertilsson S."/>
            <person name="Dopson M."/>
        </authorList>
    </citation>
    <scope>NUCLEOTIDE SEQUENCE</scope>
    <source>
        <strain evidence="1">MM415B00605</strain>
    </source>
</reference>
<protein>
    <submittedName>
        <fullName evidence="1">Uncharacterized protein</fullName>
    </submittedName>
</protein>
<evidence type="ECO:0000313" key="1">
    <source>
        <dbReference type="EMBL" id="QJA63633.1"/>
    </source>
</evidence>
<dbReference type="EMBL" id="MT141501">
    <property type="protein sequence ID" value="QJA63633.1"/>
    <property type="molecule type" value="Genomic_DNA"/>
</dbReference>
<organism evidence="1">
    <name type="scientific">viral metagenome</name>
    <dbReference type="NCBI Taxonomy" id="1070528"/>
    <lineage>
        <taxon>unclassified sequences</taxon>
        <taxon>metagenomes</taxon>
        <taxon>organismal metagenomes</taxon>
    </lineage>
</organism>